<dbReference type="InterPro" id="IPR012944">
    <property type="entry name" value="SusD_RagB_dom"/>
</dbReference>
<comment type="subcellular location">
    <subcellularLocation>
        <location evidence="1">Cell outer membrane</location>
    </subcellularLocation>
</comment>
<dbReference type="OrthoDB" id="5694214at2"/>
<evidence type="ECO:0000256" key="4">
    <source>
        <dbReference type="ARBA" id="ARBA00023136"/>
    </source>
</evidence>
<dbReference type="InterPro" id="IPR033985">
    <property type="entry name" value="SusD-like_N"/>
</dbReference>
<comment type="similarity">
    <text evidence="2">Belongs to the SusD family.</text>
</comment>
<evidence type="ECO:0000259" key="7">
    <source>
        <dbReference type="Pfam" id="PF14322"/>
    </source>
</evidence>
<evidence type="ECO:0000256" key="2">
    <source>
        <dbReference type="ARBA" id="ARBA00006275"/>
    </source>
</evidence>
<accession>A0A1V9FS78</accession>
<keyword evidence="3" id="KW-0732">Signal</keyword>
<dbReference type="PROSITE" id="PS51257">
    <property type="entry name" value="PROKAR_LIPOPROTEIN"/>
    <property type="match status" value="1"/>
</dbReference>
<dbReference type="SUPFAM" id="SSF48452">
    <property type="entry name" value="TPR-like"/>
    <property type="match status" value="1"/>
</dbReference>
<feature type="domain" description="RagB/SusD" evidence="6">
    <location>
        <begin position="329"/>
        <end position="608"/>
    </location>
</feature>
<protein>
    <recommendedName>
        <fullName evidence="10">Carbohydrate-binding protein SusD</fullName>
    </recommendedName>
</protein>
<dbReference type="GO" id="GO:0009279">
    <property type="term" value="C:cell outer membrane"/>
    <property type="evidence" value="ECO:0007669"/>
    <property type="project" value="UniProtKB-SubCell"/>
</dbReference>
<dbReference type="RefSeq" id="WP_081151643.1">
    <property type="nucleotide sequence ID" value="NZ_LVYD01000058.1"/>
</dbReference>
<dbReference type="EMBL" id="LVYD01000058">
    <property type="protein sequence ID" value="OQP61202.1"/>
    <property type="molecule type" value="Genomic_DNA"/>
</dbReference>
<reference evidence="8 9" key="1">
    <citation type="submission" date="2016-03" db="EMBL/GenBank/DDBJ databases">
        <title>Niastella vici sp. nov., isolated from farmland soil.</title>
        <authorList>
            <person name="Chen L."/>
            <person name="Wang D."/>
            <person name="Yang S."/>
            <person name="Wang G."/>
        </authorList>
    </citation>
    <scope>NUCLEOTIDE SEQUENCE [LARGE SCALE GENOMIC DNA]</scope>
    <source>
        <strain evidence="8 9">DJ57</strain>
    </source>
</reference>
<dbReference type="AlphaFoldDB" id="A0A1V9FS78"/>
<dbReference type="STRING" id="1703345.A3860_05680"/>
<evidence type="ECO:0000259" key="6">
    <source>
        <dbReference type="Pfam" id="PF07980"/>
    </source>
</evidence>
<keyword evidence="5" id="KW-0998">Cell outer membrane</keyword>
<comment type="caution">
    <text evidence="8">The sequence shown here is derived from an EMBL/GenBank/DDBJ whole genome shotgun (WGS) entry which is preliminary data.</text>
</comment>
<dbReference type="Proteomes" id="UP000192796">
    <property type="component" value="Unassembled WGS sequence"/>
</dbReference>
<keyword evidence="4" id="KW-0472">Membrane</keyword>
<organism evidence="8 9">
    <name type="scientific">Niastella vici</name>
    <dbReference type="NCBI Taxonomy" id="1703345"/>
    <lineage>
        <taxon>Bacteria</taxon>
        <taxon>Pseudomonadati</taxon>
        <taxon>Bacteroidota</taxon>
        <taxon>Chitinophagia</taxon>
        <taxon>Chitinophagales</taxon>
        <taxon>Chitinophagaceae</taxon>
        <taxon>Niastella</taxon>
    </lineage>
</organism>
<proteinExistence type="inferred from homology"/>
<dbReference type="Pfam" id="PF07980">
    <property type="entry name" value="SusD_RagB"/>
    <property type="match status" value="1"/>
</dbReference>
<evidence type="ECO:0000256" key="3">
    <source>
        <dbReference type="ARBA" id="ARBA00022729"/>
    </source>
</evidence>
<evidence type="ECO:0000313" key="8">
    <source>
        <dbReference type="EMBL" id="OQP61202.1"/>
    </source>
</evidence>
<gene>
    <name evidence="8" type="ORF">A3860_05680</name>
</gene>
<evidence type="ECO:0000256" key="1">
    <source>
        <dbReference type="ARBA" id="ARBA00004442"/>
    </source>
</evidence>
<evidence type="ECO:0000313" key="9">
    <source>
        <dbReference type="Proteomes" id="UP000192796"/>
    </source>
</evidence>
<evidence type="ECO:0000256" key="5">
    <source>
        <dbReference type="ARBA" id="ARBA00023237"/>
    </source>
</evidence>
<dbReference type="Pfam" id="PF14322">
    <property type="entry name" value="SusD-like_3"/>
    <property type="match status" value="1"/>
</dbReference>
<keyword evidence="9" id="KW-1185">Reference proteome</keyword>
<dbReference type="InterPro" id="IPR011990">
    <property type="entry name" value="TPR-like_helical_dom_sf"/>
</dbReference>
<evidence type="ECO:0008006" key="10">
    <source>
        <dbReference type="Google" id="ProtNLM"/>
    </source>
</evidence>
<name>A0A1V9FS78_9BACT</name>
<sequence length="608" mass="68057">MKNFIIPVAIGTLIIGAGSCTKNFLDLKPLDRLSEATYFNTPDQFKYATNDFYEKMISWEPVDGSSIYDFMDFGSDISAFVGDAAQVKYGRGAVNVPLDDKYWVNPYAYIRSINIILKKADAYSGKKEDIKQYVAAAKFFRAWHYFFLLKRFGGVPIVTTVPDIEGEELKAPRNSRYEVIDFILADLKEAIAGLPTEQAIPTSEKGHVSKWAAEAFKARVLLYEATWRKYTGTSTDFKGSGGAAADQVNQFLTEAISLAKDVMQNGGYKLWNYNSNTAIANRSNFYLFCIDGSGGNPAGLDKTTNSEFILKSMYDINLRPGGINLSHTVQNQGLPNRKMMDMYLCTDGLPVNKSGLFKGYKNVSKEYQNRDYRLLSYVLGNKKAPDSGTITLDGKVGYTNFKLSAYNYPTYRTSNQESQDYPQIRLAEVYLIYAEALMEKNGFISDADLNSSINQLRARAGVAPLTNALVTNNGLNMLDEIRRERTVELYGECFRYDDLKRWGIAEHELNQSVCGMVVGGASYETEFKVASKVDPTVDSATGKYIVRNYEKTAGSGDGETVVSTVYGGLKAILIDDAANRNFRRQHYLYPLPLRQIQLNPNLVQNNDY</sequence>
<feature type="domain" description="SusD-like N-terminal" evidence="7">
    <location>
        <begin position="101"/>
        <end position="222"/>
    </location>
</feature>
<dbReference type="Gene3D" id="1.25.40.390">
    <property type="match status" value="1"/>
</dbReference>